<dbReference type="OMA" id="DALAFNW"/>
<dbReference type="Proteomes" id="UP000184267">
    <property type="component" value="Unassembled WGS sequence"/>
</dbReference>
<evidence type="ECO:0000313" key="3">
    <source>
        <dbReference type="Proteomes" id="UP000184267"/>
    </source>
</evidence>
<dbReference type="OrthoDB" id="4584900at2759"/>
<feature type="chain" id="PRO_5012679739" evidence="1">
    <location>
        <begin position="21"/>
        <end position="289"/>
    </location>
</feature>
<name>A0A1M2W6B0_TRAPU</name>
<reference evidence="2 3" key="1">
    <citation type="submission" date="2016-10" db="EMBL/GenBank/DDBJ databases">
        <title>Genome sequence of the basidiomycete white-rot fungus Trametes pubescens.</title>
        <authorList>
            <person name="Makela M.R."/>
            <person name="Granchi Z."/>
            <person name="Peng M."/>
            <person name="De Vries R.P."/>
            <person name="Grigoriev I."/>
            <person name="Riley R."/>
            <person name="Hilden K."/>
        </authorList>
    </citation>
    <scope>NUCLEOTIDE SEQUENCE [LARGE SCALE GENOMIC DNA]</scope>
    <source>
        <strain evidence="2 3">FBCC735</strain>
    </source>
</reference>
<keyword evidence="1" id="KW-0732">Signal</keyword>
<organism evidence="2 3">
    <name type="scientific">Trametes pubescens</name>
    <name type="common">White-rot fungus</name>
    <dbReference type="NCBI Taxonomy" id="154538"/>
    <lineage>
        <taxon>Eukaryota</taxon>
        <taxon>Fungi</taxon>
        <taxon>Dikarya</taxon>
        <taxon>Basidiomycota</taxon>
        <taxon>Agaricomycotina</taxon>
        <taxon>Agaricomycetes</taxon>
        <taxon>Polyporales</taxon>
        <taxon>Polyporaceae</taxon>
        <taxon>Trametes</taxon>
    </lineage>
</organism>
<keyword evidence="3" id="KW-1185">Reference proteome</keyword>
<accession>A0A1M2W6B0</accession>
<protein>
    <submittedName>
        <fullName evidence="2">Uncharacterized protein</fullName>
    </submittedName>
</protein>
<comment type="caution">
    <text evidence="2">The sequence shown here is derived from an EMBL/GenBank/DDBJ whole genome shotgun (WGS) entry which is preliminary data.</text>
</comment>
<feature type="signal peptide" evidence="1">
    <location>
        <begin position="1"/>
        <end position="20"/>
    </location>
</feature>
<evidence type="ECO:0000313" key="2">
    <source>
        <dbReference type="EMBL" id="OJT15404.1"/>
    </source>
</evidence>
<gene>
    <name evidence="2" type="ORF">TRAPUB_8033</name>
</gene>
<dbReference type="EMBL" id="MNAD01000165">
    <property type="protein sequence ID" value="OJT15404.1"/>
    <property type="molecule type" value="Genomic_DNA"/>
</dbReference>
<dbReference type="AlphaFoldDB" id="A0A1M2W6B0"/>
<proteinExistence type="predicted"/>
<sequence>MFSLPRLLLLAFLAAPAALAAGTPSPVPVAPTRVRRYAPVEDASSVFNPTGIVPRALAHNPAEARGLTNGQRLARGLPPRSPAFNTRRRALAPRQSASPCALSQATGTIRVADTNGAVLGYVSSSANEYGEYSLATDAAGALSVALRRCDSNDSPFDIEALNGLSTYPYLGGVVGFANTDDNLRAGSFNYVYIAGTSQVAHGPAQSAPNAFSAAAGTPKDVESAVWTLSGADALAFNWVNTDGSAAAGTLVYVPSSAAFTYTGDLAAFVATFGPATAVTFTFVDAAAPQ</sequence>
<evidence type="ECO:0000256" key="1">
    <source>
        <dbReference type="SAM" id="SignalP"/>
    </source>
</evidence>
<dbReference type="STRING" id="154538.A0A1M2W6B0"/>